<organism evidence="2 3">
    <name type="scientific">Brachybacterium tyrofermentans</name>
    <dbReference type="NCBI Taxonomy" id="47848"/>
    <lineage>
        <taxon>Bacteria</taxon>
        <taxon>Bacillati</taxon>
        <taxon>Actinomycetota</taxon>
        <taxon>Actinomycetes</taxon>
        <taxon>Micrococcales</taxon>
        <taxon>Dermabacteraceae</taxon>
        <taxon>Brachybacterium</taxon>
    </lineage>
</organism>
<evidence type="ECO:0000259" key="1">
    <source>
        <dbReference type="Pfam" id="PF01636"/>
    </source>
</evidence>
<protein>
    <submittedName>
        <fullName evidence="2">Phosphotransferase</fullName>
    </submittedName>
</protein>
<gene>
    <name evidence="2" type="ORF">ACFPK8_08575</name>
</gene>
<evidence type="ECO:0000313" key="3">
    <source>
        <dbReference type="Proteomes" id="UP001595937"/>
    </source>
</evidence>
<reference evidence="3" key="1">
    <citation type="journal article" date="2019" name="Int. J. Syst. Evol. Microbiol.">
        <title>The Global Catalogue of Microorganisms (GCM) 10K type strain sequencing project: providing services to taxonomists for standard genome sequencing and annotation.</title>
        <authorList>
            <consortium name="The Broad Institute Genomics Platform"/>
            <consortium name="The Broad Institute Genome Sequencing Center for Infectious Disease"/>
            <person name="Wu L."/>
            <person name="Ma J."/>
        </authorList>
    </citation>
    <scope>NUCLEOTIDE SEQUENCE [LARGE SCALE GENOMIC DNA]</scope>
    <source>
        <strain evidence="3">CGMCC 1.16455</strain>
    </source>
</reference>
<dbReference type="Gene3D" id="3.90.1200.10">
    <property type="match status" value="1"/>
</dbReference>
<dbReference type="InterPro" id="IPR011009">
    <property type="entry name" value="Kinase-like_dom_sf"/>
</dbReference>
<comment type="caution">
    <text evidence="2">The sequence shown here is derived from an EMBL/GenBank/DDBJ whole genome shotgun (WGS) entry which is preliminary data.</text>
</comment>
<dbReference type="Pfam" id="PF01636">
    <property type="entry name" value="APH"/>
    <property type="match status" value="1"/>
</dbReference>
<dbReference type="InterPro" id="IPR002575">
    <property type="entry name" value="Aminoglycoside_PTrfase"/>
</dbReference>
<keyword evidence="3" id="KW-1185">Reference proteome</keyword>
<evidence type="ECO:0000313" key="2">
    <source>
        <dbReference type="EMBL" id="MFC5297564.1"/>
    </source>
</evidence>
<feature type="domain" description="Aminoglycoside phosphotransferase" evidence="1">
    <location>
        <begin position="73"/>
        <end position="257"/>
    </location>
</feature>
<proteinExistence type="predicted"/>
<dbReference type="EMBL" id="JBHSLN010000021">
    <property type="protein sequence ID" value="MFC5297564.1"/>
    <property type="molecule type" value="Genomic_DNA"/>
</dbReference>
<dbReference type="SUPFAM" id="SSF56112">
    <property type="entry name" value="Protein kinase-like (PK-like)"/>
    <property type="match status" value="1"/>
</dbReference>
<dbReference type="RefSeq" id="WP_193118531.1">
    <property type="nucleotide sequence ID" value="NZ_BAAAIR010000044.1"/>
</dbReference>
<dbReference type="Proteomes" id="UP001595937">
    <property type="component" value="Unassembled WGS sequence"/>
</dbReference>
<name>A0ABW0FEZ4_9MICO</name>
<sequence>MPAYPLTAARRDQICSALSRLAGGPVRVTSEQHVGHESAPVTRLGLDRDIPGIGSTVVAKTRRVDGEGHGGPAFLRREVAALRTAASSGVTAQGIHVDDDAGVMLQTDLGEWPTLQDVLLGDDPAAAARGMVEMATAVGRLHASTIDRRAEHQRHLAAFSADVETGQMYVDGAEHWDGIEQACTELGLPSATRARNEVTCLLARSTGPGPSSALIHRDLNPTNVLLTDAGARLVDVEGSGFGHLGIDACFLHYPFPHHSSPWGLLPDGVVDSADAAYRTALADGGAHQVLDSYGQLLAEGAAIVLIGRISRLRQVSRPDQAPQDSWRRRGQVVQQIRTFLQLAERAEGLAAVSDWLGALRDAMIARWPDATQPSAPLFPAFVEEGPLSR</sequence>
<accession>A0ABW0FEZ4</accession>
<dbReference type="GeneID" id="303298082"/>